<accession>A0ACB8JK78</accession>
<proteinExistence type="predicted"/>
<gene>
    <name evidence="1" type="ORF">KPL71_022172</name>
</gene>
<keyword evidence="2" id="KW-1185">Reference proteome</keyword>
<sequence>MDVHLGLLSERLKRLLAGEEGTLPVAATEHIQKLQTGNESISYSLQADYKVDLTRLLLQIDAEDDISLSNLELILKEIKYLVHESERAIDTFIMSNVQPNGDQSCSKELCDALIGLESKFIDIKRQLQEVQPCYNFDFSKWMEEHKNKYLLHLQRENMVSFQDDAMEELLDQLIEGPPQLSVVAIIDSCGFDTTDFAAEAYNSNYVKSYFDCRAWVSFDANPGTLLDYILKTVMPHSALREITHKDFEHRKTALNDYLRNKRYLIVLEDVFTRDVWDYLGEALPDHQNGSRVLAMLTCTDEIFSLCRLESGEMIHLDSKGLLSSYTKSLAENIRLTWFIRKRSLLFSVTELPQHLKLCCLYLSAFRDVFEISTRQLYQLWIAEGFIPDNSEKTAEEYLEQLISCGFVRVKKRGAGGKIKACCIPIFTRNMLAFVAQFVEFIHIVSYQIRENRSLEITKRLSIFEALTNSDSWKHFDTFLRSFLHLTLDRSNQFSLEYWNAICKKFKFLVVLDLGTIVLEDYPAGINHLLLLKYLKLNIPSLKHLPSSLCNLLKLRTLGMPSSYIHHTPDDIWKMYELRHLNVGSITLPEHPGKYSSSLENLNFISALHPSSCSRDILGRLPSLQTLRVHGNLSSYQSMLSNSLCTLLCLESLKLVNERAIVSQPSSIVLPEYQFPPRLVELSLSNTELRDDPMPKLEKLPHLQVLKLKKNSFIGRKLVCSSGGFQSLKVLHLKSMFCLEEWIMENDAMQNLESLVINPCACLKILPEELWRIKSLTKLELRWPRFELRERLRKFKDKEQYDIQIYPNGL</sequence>
<dbReference type="EMBL" id="CM039176">
    <property type="protein sequence ID" value="KAH9718314.1"/>
    <property type="molecule type" value="Genomic_DNA"/>
</dbReference>
<dbReference type="Proteomes" id="UP000829398">
    <property type="component" value="Chromosome 7"/>
</dbReference>
<organism evidence="1 2">
    <name type="scientific">Citrus sinensis</name>
    <name type="common">Sweet orange</name>
    <name type="synonym">Citrus aurantium var. sinensis</name>
    <dbReference type="NCBI Taxonomy" id="2711"/>
    <lineage>
        <taxon>Eukaryota</taxon>
        <taxon>Viridiplantae</taxon>
        <taxon>Streptophyta</taxon>
        <taxon>Embryophyta</taxon>
        <taxon>Tracheophyta</taxon>
        <taxon>Spermatophyta</taxon>
        <taxon>Magnoliopsida</taxon>
        <taxon>eudicotyledons</taxon>
        <taxon>Gunneridae</taxon>
        <taxon>Pentapetalae</taxon>
        <taxon>rosids</taxon>
        <taxon>malvids</taxon>
        <taxon>Sapindales</taxon>
        <taxon>Rutaceae</taxon>
        <taxon>Aurantioideae</taxon>
        <taxon>Citrus</taxon>
    </lineage>
</organism>
<name>A0ACB8JK78_CITSI</name>
<evidence type="ECO:0000313" key="1">
    <source>
        <dbReference type="EMBL" id="KAH9718314.1"/>
    </source>
</evidence>
<comment type="caution">
    <text evidence="1">The sequence shown here is derived from an EMBL/GenBank/DDBJ whole genome shotgun (WGS) entry which is preliminary data.</text>
</comment>
<evidence type="ECO:0000313" key="2">
    <source>
        <dbReference type="Proteomes" id="UP000829398"/>
    </source>
</evidence>
<reference evidence="2" key="1">
    <citation type="journal article" date="2023" name="Hortic. Res.">
        <title>A chromosome-level phased genome enabling allele-level studies in sweet orange: a case study on citrus Huanglongbing tolerance.</title>
        <authorList>
            <person name="Wu B."/>
            <person name="Yu Q."/>
            <person name="Deng Z."/>
            <person name="Duan Y."/>
            <person name="Luo F."/>
            <person name="Gmitter F. Jr."/>
        </authorList>
    </citation>
    <scope>NUCLEOTIDE SEQUENCE [LARGE SCALE GENOMIC DNA]</scope>
    <source>
        <strain evidence="2">cv. Valencia</strain>
    </source>
</reference>
<protein>
    <submittedName>
        <fullName evidence="1">Disease resistance RPP8-like protein 3</fullName>
    </submittedName>
</protein>